<reference evidence="11" key="2">
    <citation type="submission" date="2020-05" db="EMBL/GenBank/DDBJ databases">
        <authorList>
            <person name="Kim H.-S."/>
            <person name="Proctor R.H."/>
            <person name="Brown D.W."/>
        </authorList>
    </citation>
    <scope>NUCLEOTIDE SEQUENCE</scope>
    <source>
        <strain evidence="11">NRRL 45417</strain>
    </source>
</reference>
<dbReference type="PANTHER" id="PTHR46206:SF6">
    <property type="entry name" value="CYTOCHROME P450 MONOOXYGENASE AN1598-RELATED"/>
    <property type="match status" value="1"/>
</dbReference>
<keyword evidence="6" id="KW-0560">Oxidoreductase</keyword>
<protein>
    <recommendedName>
        <fullName evidence="10">Heterokaryon incompatibility domain-containing protein</fullName>
    </recommendedName>
</protein>
<keyword evidence="12" id="KW-1185">Reference proteome</keyword>
<keyword evidence="9" id="KW-0812">Transmembrane</keyword>
<dbReference type="Proteomes" id="UP000604273">
    <property type="component" value="Unassembled WGS sequence"/>
</dbReference>
<evidence type="ECO:0000256" key="1">
    <source>
        <dbReference type="ARBA" id="ARBA00001971"/>
    </source>
</evidence>
<reference evidence="11" key="1">
    <citation type="journal article" date="2020" name="BMC Genomics">
        <title>Correction to: Identification and distribution of gene clusters required for synthesis of sphingolipid metabolism inhibitors in diverse species of the filamentous fungus Fusarium.</title>
        <authorList>
            <person name="Kim H.S."/>
            <person name="Lohmar J.M."/>
            <person name="Busman M."/>
            <person name="Brown D.W."/>
            <person name="Naumann T.A."/>
            <person name="Divon H.H."/>
            <person name="Lysoe E."/>
            <person name="Uhlig S."/>
            <person name="Proctor R.H."/>
        </authorList>
    </citation>
    <scope>NUCLEOTIDE SEQUENCE</scope>
    <source>
        <strain evidence="11">NRRL 45417</strain>
    </source>
</reference>
<evidence type="ECO:0000259" key="10">
    <source>
        <dbReference type="Pfam" id="PF06985"/>
    </source>
</evidence>
<dbReference type="EMBL" id="JABFAI010000079">
    <property type="protein sequence ID" value="KAF4956798.1"/>
    <property type="molecule type" value="Genomic_DNA"/>
</dbReference>
<feature type="transmembrane region" description="Helical" evidence="9">
    <location>
        <begin position="20"/>
        <end position="42"/>
    </location>
</feature>
<dbReference type="GO" id="GO:0005506">
    <property type="term" value="F:iron ion binding"/>
    <property type="evidence" value="ECO:0007669"/>
    <property type="project" value="InterPro"/>
</dbReference>
<accession>A0A8H4TFA0</accession>
<evidence type="ECO:0000256" key="7">
    <source>
        <dbReference type="ARBA" id="ARBA00023004"/>
    </source>
</evidence>
<dbReference type="GO" id="GO:0004497">
    <property type="term" value="F:monooxygenase activity"/>
    <property type="evidence" value="ECO:0007669"/>
    <property type="project" value="InterPro"/>
</dbReference>
<keyword evidence="5" id="KW-0479">Metal-binding</keyword>
<comment type="caution">
    <text evidence="11">The sequence shown here is derived from an EMBL/GenBank/DDBJ whole genome shotgun (WGS) entry which is preliminary data.</text>
</comment>
<keyword evidence="8" id="KW-0503">Monooxygenase</keyword>
<sequence length="1518" mass="172078">MINTFITLIEPLELAGARALRIAIASAVLWGAIGLLVLAWWICKQFFNRGALLYPVVGDPNAQSLEENLIQGMQEYRDSPFVLAGSRPPLLILPMSVFHECHNMPNDCISIIAEHEDRFQGKYTHITTIRPEIPATIRQDLTRNMPNIILDFQNELAYASKQWPKTSNWTSVPLYEMMLRTVALLSGRAFVGLPLCRDQDWLQASIGYTVDCISIRDQLHTWSPILRPFIGPLLPSVRSVRRHLRFAARIMAPMISQVLQDGKQVQTDALPADQIECKGTFISWLLRHLPEGLRTPEQVGLDQMLVSFAAIHTTITQTAMALTKVVWELAKRPEYIEPLRAEMHHVLGSEADIRASRVGKDALYKLQKLDSFIKEVQRWCPSSFGKFRTRIRVDEVLTTCSSHSKQTRHEVNDTIKWYYVTERDFYRVSRSCNPVQFSLPHSVVPYSLSDSMSEKTPTFSPDFSSELVNPSPQIFDGFRYSNLRSIKGQESHHQAATTGPDYLVFNHGKHACPGRFFAIYSDITIVLSTSRLESPPLSQLASARSGTLAASDGMLCGKCLTIPWNREEWGDPPNGTSEDRRKINHHGTFAPGHMILFLTGLPTRLIDVGSEGESTVRWVNTAGLSGETRKFPYMILSYCWGSGNDTARTTSGNLEQRLTAIDLKTLPKTILDAIRITRLMKVQYIWVDAVCIIQRDMTLEKESQDYIAEIDWVTESRQMETYYANAFCCIAAANASDSSEGILNERKVARYGFTEWRNPANVFLPSPHTIRLPSRSFLLRRGWCLQEWLLSPRILHWTANGLVWQCSEGFFWEGQRGFLGEHIQQVYSFDDPDYRGTPRTNDCVIDLGLWRHNVYYKRQFFNILGTGKDEALGIGWITLVQQYDKMQLSFPIDRLAAAQAVASYLSDRHGDPYFAGIFRSHCVAHLFWDMGGDLPLTFDSENFPSWSWLSWTTSERWHINFKWLNPNDWHSYMEDLGEFPSLQDEKSLTYIANKELHFTIPLIPLNELAPEEVEWGYPARRKYEFKFGLESPIWQRQTCKIVLHYPEPVSLVDRAFLLVLRYIWEHAGPNSGFGLYQGLVVQKVKQGNKKKCARDSASGSLVLEKKGVIVAWLLTNLRLRAQPQEGGVSKTTPSPYRYAFLRNSSIKEYPYTVKVLTGHVMYVQTRREKNRQAQRVLKARRQQEVAEKDALISQLEATVDKLAVMHLDLIDEFFRSEALHQDTQFTQRLRDSIETTLHLVKGSGIEKKAADLDNNISIATNSPQLAPSPVLNIEAFSAGSAVEKIQQKRLPPGSLPNDQSFQTIFNTFGNGWTSDLPEPYFRFRASLGNNGSSTRDSLGLSIAEYTLYHAYVVLLHTVDPTETSVMQIFGFSLRKHSREELLFNLRWFLGPGFAHINKLAGITPHGADSPVENIPLLHPAVGADARSEVESLGSSPMSGLSHFMSANDVAVYLSSMKATSVDADVLELTVQDDYRVRISKPLFLEKLSDISLCLSRGPGFRAEYIPQVIVSSSIWSSR</sequence>
<dbReference type="Pfam" id="PF00067">
    <property type="entry name" value="p450"/>
    <property type="match status" value="1"/>
</dbReference>
<evidence type="ECO:0000256" key="3">
    <source>
        <dbReference type="ARBA" id="ARBA00010617"/>
    </source>
</evidence>
<evidence type="ECO:0000256" key="9">
    <source>
        <dbReference type="SAM" id="Phobius"/>
    </source>
</evidence>
<dbReference type="InterPro" id="IPR001128">
    <property type="entry name" value="Cyt_P450"/>
</dbReference>
<dbReference type="InterPro" id="IPR010730">
    <property type="entry name" value="HET"/>
</dbReference>
<organism evidence="11 12">
    <name type="scientific">Fusarium gaditjirri</name>
    <dbReference type="NCBI Taxonomy" id="282569"/>
    <lineage>
        <taxon>Eukaryota</taxon>
        <taxon>Fungi</taxon>
        <taxon>Dikarya</taxon>
        <taxon>Ascomycota</taxon>
        <taxon>Pezizomycotina</taxon>
        <taxon>Sordariomycetes</taxon>
        <taxon>Hypocreomycetidae</taxon>
        <taxon>Hypocreales</taxon>
        <taxon>Nectriaceae</taxon>
        <taxon>Fusarium</taxon>
        <taxon>Fusarium nisikadoi species complex</taxon>
    </lineage>
</organism>
<keyword evidence="7" id="KW-0408">Iron</keyword>
<keyword evidence="9" id="KW-1133">Transmembrane helix</keyword>
<comment type="subcellular location">
    <subcellularLocation>
        <location evidence="2">Membrane</location>
        <topology evidence="2">Single-pass membrane protein</topology>
    </subcellularLocation>
</comment>
<keyword evidence="4" id="KW-0349">Heme</keyword>
<evidence type="ECO:0000313" key="12">
    <source>
        <dbReference type="Proteomes" id="UP000604273"/>
    </source>
</evidence>
<dbReference type="GO" id="GO:0020037">
    <property type="term" value="F:heme binding"/>
    <property type="evidence" value="ECO:0007669"/>
    <property type="project" value="InterPro"/>
</dbReference>
<name>A0A8H4TFA0_9HYPO</name>
<evidence type="ECO:0000256" key="2">
    <source>
        <dbReference type="ARBA" id="ARBA00004167"/>
    </source>
</evidence>
<dbReference type="CDD" id="cd14688">
    <property type="entry name" value="bZIP_YAP"/>
    <property type="match status" value="1"/>
</dbReference>
<dbReference type="InterPro" id="IPR017972">
    <property type="entry name" value="Cyt_P450_CS"/>
</dbReference>
<comment type="cofactor">
    <cofactor evidence="1">
        <name>heme</name>
        <dbReference type="ChEBI" id="CHEBI:30413"/>
    </cofactor>
</comment>
<dbReference type="Gene3D" id="1.10.630.10">
    <property type="entry name" value="Cytochrome P450"/>
    <property type="match status" value="1"/>
</dbReference>
<dbReference type="OrthoDB" id="1844152at2759"/>
<keyword evidence="9" id="KW-0472">Membrane</keyword>
<evidence type="ECO:0000256" key="4">
    <source>
        <dbReference type="ARBA" id="ARBA00022617"/>
    </source>
</evidence>
<evidence type="ECO:0000256" key="8">
    <source>
        <dbReference type="ARBA" id="ARBA00023033"/>
    </source>
</evidence>
<dbReference type="PANTHER" id="PTHR46206">
    <property type="entry name" value="CYTOCHROME P450"/>
    <property type="match status" value="1"/>
</dbReference>
<comment type="similarity">
    <text evidence="3">Belongs to the cytochrome P450 family.</text>
</comment>
<evidence type="ECO:0000256" key="6">
    <source>
        <dbReference type="ARBA" id="ARBA00023002"/>
    </source>
</evidence>
<dbReference type="GO" id="GO:0016705">
    <property type="term" value="F:oxidoreductase activity, acting on paired donors, with incorporation or reduction of molecular oxygen"/>
    <property type="evidence" value="ECO:0007669"/>
    <property type="project" value="InterPro"/>
</dbReference>
<dbReference type="SUPFAM" id="SSF48264">
    <property type="entry name" value="Cytochrome P450"/>
    <property type="match status" value="2"/>
</dbReference>
<proteinExistence type="inferred from homology"/>
<dbReference type="InterPro" id="IPR036396">
    <property type="entry name" value="Cyt_P450_sf"/>
</dbReference>
<dbReference type="PROSITE" id="PS00086">
    <property type="entry name" value="CYTOCHROME_P450"/>
    <property type="match status" value="1"/>
</dbReference>
<evidence type="ECO:0000256" key="5">
    <source>
        <dbReference type="ARBA" id="ARBA00022723"/>
    </source>
</evidence>
<evidence type="ECO:0000313" key="11">
    <source>
        <dbReference type="EMBL" id="KAF4956798.1"/>
    </source>
</evidence>
<feature type="domain" description="Heterokaryon incompatibility" evidence="10">
    <location>
        <begin position="633"/>
        <end position="787"/>
    </location>
</feature>
<dbReference type="Pfam" id="PF06985">
    <property type="entry name" value="HET"/>
    <property type="match status" value="1"/>
</dbReference>
<dbReference type="CDD" id="cd11041">
    <property type="entry name" value="CYP503A1-like"/>
    <property type="match status" value="1"/>
</dbReference>
<gene>
    <name evidence="11" type="ORF">FGADI_3580</name>
</gene>